<protein>
    <submittedName>
        <fullName evidence="1">FAD/FMN-containing dehydrogenase</fullName>
    </submittedName>
</protein>
<evidence type="ECO:0000313" key="1">
    <source>
        <dbReference type="EMBL" id="SAI84373.1"/>
    </source>
</evidence>
<sequence>MELNLIKRFEKEFGDRFTTDERIIEEKSKAPYLVSPILSKMGKKALGVLFAKDEEDVLNILKFSGVSPNYFI</sequence>
<name>A0A157SYX8_SACSO</name>
<dbReference type="RefSeq" id="WP_048054184.1">
    <property type="nucleotide sequence ID" value="NZ_LT549890.1"/>
</dbReference>
<evidence type="ECO:0000313" key="2">
    <source>
        <dbReference type="Proteomes" id="UP000076770"/>
    </source>
</evidence>
<accession>A0A157SYX8</accession>
<dbReference type="GeneID" id="24780176"/>
<gene>
    <name evidence="1" type="ORF">SSOP1_0819</name>
</gene>
<dbReference type="EMBL" id="LT549890">
    <property type="protein sequence ID" value="SAI84373.1"/>
    <property type="molecule type" value="Genomic_DNA"/>
</dbReference>
<dbReference type="AlphaFoldDB" id="A0A157SYX8"/>
<proteinExistence type="predicted"/>
<organism evidence="1 2">
    <name type="scientific">Saccharolobus solfataricus</name>
    <name type="common">Sulfolobus solfataricus</name>
    <dbReference type="NCBI Taxonomy" id="2287"/>
    <lineage>
        <taxon>Archaea</taxon>
        <taxon>Thermoproteota</taxon>
        <taxon>Thermoprotei</taxon>
        <taxon>Sulfolobales</taxon>
        <taxon>Sulfolobaceae</taxon>
        <taxon>Saccharolobus</taxon>
    </lineage>
</organism>
<reference evidence="2" key="1">
    <citation type="submission" date="2016-04" db="EMBL/GenBank/DDBJ databases">
        <authorList>
            <person name="Shah S.A."/>
            <person name="Garrett R.A."/>
        </authorList>
    </citation>
    <scope>NUCLEOTIDE SEQUENCE [LARGE SCALE GENOMIC DNA]</scope>
    <source>
        <strain evidence="2">ATCC 35091 / DSM 1616 / JCM 8930 / NBRC 15331 / P1</strain>
    </source>
</reference>
<dbReference type="Proteomes" id="UP000076770">
    <property type="component" value="Chromosome i"/>
</dbReference>
<dbReference type="PATRIC" id="fig|2287.9.peg.820"/>
<dbReference type="GeneID" id="27427117"/>